<accession>A0A7H8QPU0</accession>
<feature type="region of interest" description="Disordered" evidence="1">
    <location>
        <begin position="1"/>
        <end position="35"/>
    </location>
</feature>
<name>A0A7H8QPU0_TALRU</name>
<evidence type="ECO:0000313" key="4">
    <source>
        <dbReference type="Proteomes" id="UP000509510"/>
    </source>
</evidence>
<evidence type="ECO:0000256" key="1">
    <source>
        <dbReference type="SAM" id="MobiDB-lite"/>
    </source>
</evidence>
<dbReference type="EMBL" id="CP055899">
    <property type="protein sequence ID" value="QKX55974.1"/>
    <property type="molecule type" value="Genomic_DNA"/>
</dbReference>
<dbReference type="Pfam" id="PF12973">
    <property type="entry name" value="Cupin_7"/>
    <property type="match status" value="1"/>
</dbReference>
<dbReference type="OrthoDB" id="4525710at2759"/>
<feature type="domain" description="ChrR-like cupin" evidence="2">
    <location>
        <begin position="56"/>
        <end position="153"/>
    </location>
</feature>
<reference evidence="4" key="1">
    <citation type="submission" date="2020-06" db="EMBL/GenBank/DDBJ databases">
        <title>A chromosome-scale genome assembly of Talaromyces rugulosus W13939.</title>
        <authorList>
            <person name="Wang B."/>
            <person name="Guo L."/>
            <person name="Ye K."/>
            <person name="Wang L."/>
        </authorList>
    </citation>
    <scope>NUCLEOTIDE SEQUENCE [LARGE SCALE GENOMIC DNA]</scope>
    <source>
        <strain evidence="4">W13939</strain>
    </source>
</reference>
<dbReference type="InterPro" id="IPR011051">
    <property type="entry name" value="RmlC_Cupin_sf"/>
</dbReference>
<evidence type="ECO:0000313" key="3">
    <source>
        <dbReference type="EMBL" id="QKX55974.1"/>
    </source>
</evidence>
<dbReference type="Gene3D" id="2.60.120.10">
    <property type="entry name" value="Jelly Rolls"/>
    <property type="match status" value="1"/>
</dbReference>
<dbReference type="InterPro" id="IPR025979">
    <property type="entry name" value="ChrR-like_cupin_dom"/>
</dbReference>
<feature type="compositionally biased region" description="Low complexity" evidence="1">
    <location>
        <begin position="1"/>
        <end position="23"/>
    </location>
</feature>
<keyword evidence="4" id="KW-1185">Reference proteome</keyword>
<dbReference type="Proteomes" id="UP000509510">
    <property type="component" value="Chromosome II"/>
</dbReference>
<gene>
    <name evidence="3" type="ORF">TRUGW13939_03073</name>
</gene>
<dbReference type="GeneID" id="55990579"/>
<dbReference type="SUPFAM" id="SSF51182">
    <property type="entry name" value="RmlC-like cupins"/>
    <property type="match status" value="1"/>
</dbReference>
<evidence type="ECO:0000259" key="2">
    <source>
        <dbReference type="Pfam" id="PF12973"/>
    </source>
</evidence>
<organism evidence="3 4">
    <name type="scientific">Talaromyces rugulosus</name>
    <name type="common">Penicillium rugulosum</name>
    <dbReference type="NCBI Taxonomy" id="121627"/>
    <lineage>
        <taxon>Eukaryota</taxon>
        <taxon>Fungi</taxon>
        <taxon>Dikarya</taxon>
        <taxon>Ascomycota</taxon>
        <taxon>Pezizomycotina</taxon>
        <taxon>Eurotiomycetes</taxon>
        <taxon>Eurotiomycetidae</taxon>
        <taxon>Eurotiales</taxon>
        <taxon>Trichocomaceae</taxon>
        <taxon>Talaromyces</taxon>
        <taxon>Talaromyces sect. Islandici</taxon>
    </lineage>
</organism>
<dbReference type="InterPro" id="IPR014710">
    <property type="entry name" value="RmlC-like_jellyroll"/>
</dbReference>
<dbReference type="KEGG" id="trg:TRUGW13939_03073"/>
<proteinExistence type="predicted"/>
<dbReference type="AlphaFoldDB" id="A0A7H8QPU0"/>
<dbReference type="RefSeq" id="XP_035342152.1">
    <property type="nucleotide sequence ID" value="XM_035486259.1"/>
</dbReference>
<sequence>MSSTTTTTATETSTVREPSQPFDPDSPDSKLSPLEKEELEVANKYSSPDVYINGEDDTLWHPFYSDDLEVKPLRFETRSGTWVTVLRSKRDTWLGKHRHRGTVTAVTLKGEWYYKEYDWVAKPGDYVVENPGTIHTLHMGPGAEVVFTITGSLEFFHDDNSLKNTMDAFSYAHLYLEHCKKHGIKPNDKLWY</sequence>
<dbReference type="CDD" id="cd20302">
    <property type="entry name" value="cupin_DAD"/>
    <property type="match status" value="1"/>
</dbReference>
<protein>
    <recommendedName>
        <fullName evidence="2">ChrR-like cupin domain-containing protein</fullName>
    </recommendedName>
</protein>